<dbReference type="EMBL" id="JAHLUN010000010">
    <property type="protein sequence ID" value="KAG7763558.1"/>
    <property type="molecule type" value="Genomic_DNA"/>
</dbReference>
<reference evidence="4 6" key="1">
    <citation type="journal article" date="2021" name="G3 (Bethesda)">
        <title>Genomic diversity, chromosomal rearrangements, and interspecies hybridization in the ogataea polymorpha species complex.</title>
        <authorList>
            <person name="Hanson S.J."/>
            <person name="Cinneide E.O."/>
            <person name="Salzberg L.I."/>
            <person name="Wolfe K.H."/>
            <person name="McGowan J."/>
            <person name="Fitzpatrick D.A."/>
            <person name="Matlin K."/>
        </authorList>
    </citation>
    <scope>NUCLEOTIDE SEQUENCE</scope>
    <source>
        <strain evidence="5">81-436-3</strain>
        <strain evidence="4">83-405-1</strain>
    </source>
</reference>
<evidence type="ECO:0000256" key="1">
    <source>
        <dbReference type="ARBA" id="ARBA00008356"/>
    </source>
</evidence>
<dbReference type="Proteomes" id="UP000697297">
    <property type="component" value="Unassembled WGS sequence"/>
</dbReference>
<organism evidence="4 7">
    <name type="scientific">Ogataea haglerorum</name>
    <dbReference type="NCBI Taxonomy" id="1937702"/>
    <lineage>
        <taxon>Eukaryota</taxon>
        <taxon>Fungi</taxon>
        <taxon>Dikarya</taxon>
        <taxon>Ascomycota</taxon>
        <taxon>Saccharomycotina</taxon>
        <taxon>Pichiomycetes</taxon>
        <taxon>Pichiales</taxon>
        <taxon>Pichiaceae</taxon>
        <taxon>Ogataea</taxon>
    </lineage>
</organism>
<name>A0AAN6D4B6_9ASCO</name>
<evidence type="ECO:0000313" key="7">
    <source>
        <dbReference type="Proteomes" id="UP000738402"/>
    </source>
</evidence>
<evidence type="ECO:0000256" key="2">
    <source>
        <dbReference type="ARBA" id="ARBA00023306"/>
    </source>
</evidence>
<proteinExistence type="inferred from homology"/>
<evidence type="ECO:0000313" key="5">
    <source>
        <dbReference type="EMBL" id="KAG7763558.1"/>
    </source>
</evidence>
<dbReference type="Gene3D" id="1.10.10.1420">
    <property type="entry name" value="DNA replication factor Cdt1, C-terminal WH domain"/>
    <property type="match status" value="1"/>
</dbReference>
<keyword evidence="6" id="KW-1185">Reference proteome</keyword>
<dbReference type="InterPro" id="IPR038090">
    <property type="entry name" value="Cdt1_C_WH_dom_sf"/>
</dbReference>
<evidence type="ECO:0000313" key="4">
    <source>
        <dbReference type="EMBL" id="KAG7726728.1"/>
    </source>
</evidence>
<protein>
    <recommendedName>
        <fullName evidence="3">DNA replication factor Cdt1 C-terminal domain-containing protein</fullName>
    </recommendedName>
</protein>
<sequence>MTSSNYATPFLVRLFRSLDTLIALRYSTNYLSSLVRFSTVSKQVLNLNLEVLCTIKSIYPESYDIARAGDDITIDVFCEESADRSEERVRLIQKIEKRQQIFRAKLEEWTAKGCPITFKLDSEQKHQASPKKISKIIKPKNSRTKYEFHERQVLSDLPLLERIKLKQASKKVNNLSDNKQEPLESKLIPIYNVIYEQSPKFNSSKTVSLSVTRLQQLVRDSMKLPVSETDVRRVLFLLAEKLGLRLTVIGETQILKIPQLNRNEDLAKLGSRQVGLVE</sequence>
<dbReference type="Proteomes" id="UP000738402">
    <property type="component" value="Unassembled WGS sequence"/>
</dbReference>
<feature type="domain" description="DNA replication factor Cdt1 C-terminal" evidence="3">
    <location>
        <begin position="159"/>
        <end position="242"/>
    </location>
</feature>
<comment type="similarity">
    <text evidence="1">Belongs to the Cdt1 family.</text>
</comment>
<comment type="caution">
    <text evidence="4">The sequence shown here is derived from an EMBL/GenBank/DDBJ whole genome shotgun (WGS) entry which is preliminary data.</text>
</comment>
<dbReference type="EMBL" id="JAHLUH010000008">
    <property type="protein sequence ID" value="KAG7726728.1"/>
    <property type="molecule type" value="Genomic_DNA"/>
</dbReference>
<accession>A0AAN6D4B6</accession>
<evidence type="ECO:0000313" key="6">
    <source>
        <dbReference type="Proteomes" id="UP000697297"/>
    </source>
</evidence>
<dbReference type="Pfam" id="PF16679">
    <property type="entry name" value="CDT1_C"/>
    <property type="match status" value="1"/>
</dbReference>
<keyword evidence="2" id="KW-0131">Cell cycle</keyword>
<dbReference type="AlphaFoldDB" id="A0AAN6D4B6"/>
<dbReference type="InterPro" id="IPR032054">
    <property type="entry name" value="Cdt1_C"/>
</dbReference>
<evidence type="ECO:0000259" key="3">
    <source>
        <dbReference type="Pfam" id="PF16679"/>
    </source>
</evidence>
<gene>
    <name evidence="4" type="ORF">KL933_003011</name>
    <name evidence="5" type="ORF">KL946_003659</name>
</gene>